<keyword evidence="2 4" id="KW-0238">DNA-binding</keyword>
<dbReference type="PANTHER" id="PTHR30055">
    <property type="entry name" value="HTH-TYPE TRANSCRIPTIONAL REGULATOR RUTR"/>
    <property type="match status" value="1"/>
</dbReference>
<evidence type="ECO:0000256" key="4">
    <source>
        <dbReference type="PROSITE-ProRule" id="PRU00335"/>
    </source>
</evidence>
<keyword evidence="3" id="KW-0804">Transcription</keyword>
<evidence type="ECO:0000256" key="1">
    <source>
        <dbReference type="ARBA" id="ARBA00023015"/>
    </source>
</evidence>
<feature type="DNA-binding region" description="H-T-H motif" evidence="4">
    <location>
        <begin position="34"/>
        <end position="53"/>
    </location>
</feature>
<gene>
    <name evidence="6" type="ordered locus">Caul_0439</name>
</gene>
<dbReference type="InterPro" id="IPR001647">
    <property type="entry name" value="HTH_TetR"/>
</dbReference>
<dbReference type="InterPro" id="IPR025996">
    <property type="entry name" value="MT1864/Rv1816-like_C"/>
</dbReference>
<evidence type="ECO:0000313" key="6">
    <source>
        <dbReference type="EMBL" id="ABZ69576.1"/>
    </source>
</evidence>
<feature type="domain" description="HTH tetR-type" evidence="5">
    <location>
        <begin position="11"/>
        <end position="71"/>
    </location>
</feature>
<dbReference type="InterPro" id="IPR036271">
    <property type="entry name" value="Tet_transcr_reg_TetR-rel_C_sf"/>
</dbReference>
<organism evidence="6">
    <name type="scientific">Caulobacter sp. (strain K31)</name>
    <dbReference type="NCBI Taxonomy" id="366602"/>
    <lineage>
        <taxon>Bacteria</taxon>
        <taxon>Pseudomonadati</taxon>
        <taxon>Pseudomonadota</taxon>
        <taxon>Alphaproteobacteria</taxon>
        <taxon>Caulobacterales</taxon>
        <taxon>Caulobacteraceae</taxon>
        <taxon>Caulobacter</taxon>
    </lineage>
</organism>
<dbReference type="PROSITE" id="PS50977">
    <property type="entry name" value="HTH_TETR_2"/>
    <property type="match status" value="1"/>
</dbReference>
<dbReference type="PRINTS" id="PR00455">
    <property type="entry name" value="HTHTETR"/>
</dbReference>
<dbReference type="HOGENOM" id="CLU_069356_40_3_5"/>
<accession>B0T6F9</accession>
<dbReference type="Pfam" id="PF00440">
    <property type="entry name" value="TetR_N"/>
    <property type="match status" value="1"/>
</dbReference>
<dbReference type="Pfam" id="PF13305">
    <property type="entry name" value="TetR_C_33"/>
    <property type="match status" value="1"/>
</dbReference>
<dbReference type="GO" id="GO:0000976">
    <property type="term" value="F:transcription cis-regulatory region binding"/>
    <property type="evidence" value="ECO:0007669"/>
    <property type="project" value="TreeGrafter"/>
</dbReference>
<dbReference type="SUPFAM" id="SSF48498">
    <property type="entry name" value="Tetracyclin repressor-like, C-terminal domain"/>
    <property type="match status" value="1"/>
</dbReference>
<dbReference type="eggNOG" id="COG1309">
    <property type="taxonomic scope" value="Bacteria"/>
</dbReference>
<dbReference type="Gene3D" id="1.10.357.10">
    <property type="entry name" value="Tetracycline Repressor, domain 2"/>
    <property type="match status" value="1"/>
</dbReference>
<dbReference type="SUPFAM" id="SSF46689">
    <property type="entry name" value="Homeodomain-like"/>
    <property type="match status" value="1"/>
</dbReference>
<evidence type="ECO:0000259" key="5">
    <source>
        <dbReference type="PROSITE" id="PS50977"/>
    </source>
</evidence>
<sequence length="199" mass="21511">MPRNLTPAEVEDFRARLCDAAETLFARHGLDGVSLRQIAGEMGVSAMTPYRYFKDKDEVLAAVRTRAFDRFAAALEAASALGGQGSAGAYVDFALRHPDAYRLMFDVTQPNTDDYPQLRAAIERARRTMRPNGAEARAGGEAAGSDELIGHVFWAALHGVIMLELAHKISSRIDPTTLRKTLLEALGRGLGLETAAPAA</sequence>
<name>B0T6F9_CAUSK</name>
<dbReference type="InterPro" id="IPR050109">
    <property type="entry name" value="HTH-type_TetR-like_transc_reg"/>
</dbReference>
<proteinExistence type="predicted"/>
<dbReference type="AlphaFoldDB" id="B0T6F9"/>
<dbReference type="GO" id="GO:0003700">
    <property type="term" value="F:DNA-binding transcription factor activity"/>
    <property type="evidence" value="ECO:0007669"/>
    <property type="project" value="TreeGrafter"/>
</dbReference>
<reference evidence="6" key="1">
    <citation type="submission" date="2008-01" db="EMBL/GenBank/DDBJ databases">
        <title>Complete sequence of chromosome of Caulobacter sp. K31.</title>
        <authorList>
            <consortium name="US DOE Joint Genome Institute"/>
            <person name="Copeland A."/>
            <person name="Lucas S."/>
            <person name="Lapidus A."/>
            <person name="Barry K."/>
            <person name="Glavina del Rio T."/>
            <person name="Dalin E."/>
            <person name="Tice H."/>
            <person name="Pitluck S."/>
            <person name="Bruce D."/>
            <person name="Goodwin L."/>
            <person name="Thompson L.S."/>
            <person name="Brettin T."/>
            <person name="Detter J.C."/>
            <person name="Han C."/>
            <person name="Schmutz J."/>
            <person name="Larimer F."/>
            <person name="Land M."/>
            <person name="Hauser L."/>
            <person name="Kyrpides N."/>
            <person name="Kim E."/>
            <person name="Stephens C."/>
            <person name="Richardson P."/>
        </authorList>
    </citation>
    <scope>NUCLEOTIDE SEQUENCE [LARGE SCALE GENOMIC DNA]</scope>
    <source>
        <strain evidence="6">K31</strain>
    </source>
</reference>
<evidence type="ECO:0000256" key="3">
    <source>
        <dbReference type="ARBA" id="ARBA00023163"/>
    </source>
</evidence>
<dbReference type="KEGG" id="cak:Caul_0439"/>
<evidence type="ECO:0000256" key="2">
    <source>
        <dbReference type="ARBA" id="ARBA00023125"/>
    </source>
</evidence>
<protein>
    <submittedName>
        <fullName evidence="6">Transcriptional regulator, TetR family</fullName>
    </submittedName>
</protein>
<dbReference type="EMBL" id="CP000927">
    <property type="protein sequence ID" value="ABZ69576.1"/>
    <property type="molecule type" value="Genomic_DNA"/>
</dbReference>
<dbReference type="PANTHER" id="PTHR30055:SF234">
    <property type="entry name" value="HTH-TYPE TRANSCRIPTIONAL REGULATOR BETI"/>
    <property type="match status" value="1"/>
</dbReference>
<dbReference type="InterPro" id="IPR009057">
    <property type="entry name" value="Homeodomain-like_sf"/>
</dbReference>
<keyword evidence="1" id="KW-0805">Transcription regulation</keyword>
<dbReference type="OrthoDB" id="9787680at2"/>